<keyword evidence="1" id="KW-0472">Membrane</keyword>
<gene>
    <name evidence="4" type="ORF">C9J18_16620</name>
    <name evidence="3" type="ORF">CTM96_06115</name>
</gene>
<evidence type="ECO:0000313" key="3">
    <source>
        <dbReference type="EMBL" id="PSU26581.1"/>
    </source>
</evidence>
<keyword evidence="1" id="KW-1133">Transmembrane helix</keyword>
<comment type="caution">
    <text evidence="4">The sequence shown here is derived from an EMBL/GenBank/DDBJ whole genome shotgun (WGS) entry which is preliminary data.</text>
</comment>
<evidence type="ECO:0000313" key="5">
    <source>
        <dbReference type="Proteomes" id="UP000241405"/>
    </source>
</evidence>
<feature type="transmembrane region" description="Helical" evidence="1">
    <location>
        <begin position="59"/>
        <end position="80"/>
    </location>
</feature>
<dbReference type="Pfam" id="PF00149">
    <property type="entry name" value="Metallophos"/>
    <property type="match status" value="1"/>
</dbReference>
<dbReference type="PANTHER" id="PTHR31302:SF21">
    <property type="entry name" value="CALCINEURIN-LIKE PHOSPHOESTERASE DOMAIN-CONTAINING PROTEIN"/>
    <property type="match status" value="1"/>
</dbReference>
<dbReference type="InterPro" id="IPR029052">
    <property type="entry name" value="Metallo-depent_PP-like"/>
</dbReference>
<dbReference type="SUPFAM" id="SSF56300">
    <property type="entry name" value="Metallo-dependent phosphatases"/>
    <property type="match status" value="1"/>
</dbReference>
<feature type="transmembrane region" description="Helical" evidence="1">
    <location>
        <begin position="6"/>
        <end position="28"/>
    </location>
</feature>
<dbReference type="Proteomes" id="UP000241405">
    <property type="component" value="Unassembled WGS sequence"/>
</dbReference>
<accession>A0A2T3JI96</accession>
<protein>
    <submittedName>
        <fullName evidence="4">Phosphodiesterase</fullName>
    </submittedName>
</protein>
<evidence type="ECO:0000313" key="6">
    <source>
        <dbReference type="Proteomes" id="UP000241618"/>
    </source>
</evidence>
<keyword evidence="5" id="KW-1185">Reference proteome</keyword>
<dbReference type="EMBL" id="PYMP01000019">
    <property type="protein sequence ID" value="PSU48703.1"/>
    <property type="molecule type" value="Genomic_DNA"/>
</dbReference>
<organism evidence="4 6">
    <name type="scientific">Photobacterium phosphoreum</name>
    <dbReference type="NCBI Taxonomy" id="659"/>
    <lineage>
        <taxon>Bacteria</taxon>
        <taxon>Pseudomonadati</taxon>
        <taxon>Pseudomonadota</taxon>
        <taxon>Gammaproteobacteria</taxon>
        <taxon>Vibrionales</taxon>
        <taxon>Vibrionaceae</taxon>
        <taxon>Photobacterium</taxon>
    </lineage>
</organism>
<evidence type="ECO:0000256" key="1">
    <source>
        <dbReference type="SAM" id="Phobius"/>
    </source>
</evidence>
<dbReference type="GO" id="GO:0016787">
    <property type="term" value="F:hydrolase activity"/>
    <property type="evidence" value="ECO:0007669"/>
    <property type="project" value="InterPro"/>
</dbReference>
<keyword evidence="1" id="KW-0812">Transmembrane</keyword>
<evidence type="ECO:0000313" key="4">
    <source>
        <dbReference type="EMBL" id="PSU48703.1"/>
    </source>
</evidence>
<reference evidence="5 6" key="1">
    <citation type="submission" date="2018-03" db="EMBL/GenBank/DDBJ databases">
        <title>Whole genome sequencing of Histamine producing bacteria.</title>
        <authorList>
            <person name="Butler K."/>
        </authorList>
    </citation>
    <scope>NUCLEOTIDE SEQUENCE [LARGE SCALE GENOMIC DNA]</scope>
    <source>
        <strain evidence="4 6">FS-6.1</strain>
        <strain evidence="3 5">FS-6.2</strain>
    </source>
</reference>
<name>A0A2T3JI96_PHOPO</name>
<feature type="domain" description="Calcineurin-like phosphoesterase" evidence="2">
    <location>
        <begin position="175"/>
        <end position="343"/>
    </location>
</feature>
<dbReference type="EMBL" id="PYMO01000003">
    <property type="protein sequence ID" value="PSU26581.1"/>
    <property type="molecule type" value="Genomic_DNA"/>
</dbReference>
<dbReference type="InterPro" id="IPR051158">
    <property type="entry name" value="Metallophosphoesterase_sf"/>
</dbReference>
<proteinExistence type="predicted"/>
<sequence length="409" mass="45860">MSSLNFVLDNIGTVTLFLLLFTFVVSWLFRSKEFAIIRGVILTVYSLVFVILFDTLVSFIPPLIILLLYSLVFIDTLLLIRPKMQPLWVRVLINWPGQWFLGATIIAFPWAIWVLLFKSADFLYIPYILGLIGILQNFRITEECIFIDLNDNEQPSQLSRLKLAPPRSNNNDTLQIIQLTDPHLGPYMSVARLQHICKNAVDKQPDLILLTGDFLTMESKGSVQTLSQSLLPLKEYSGKVFACMGNHDYEAPEIVKVALANNNITLLIDEAQIVQTRLGPVEVIGFDSHSKDRKLKLSNAIKSLPNEKNVIASIAMLHDPTHLSDLPLASHPTDLFLSGHTHGGLMGLVSLGLKTTVISLFSKSPDHGLWGIDNTKLYVHRGTGHYGFPFRLGVPTEHSVIKVRLKKSK</sequence>
<dbReference type="AlphaFoldDB" id="A0A2T3JI96"/>
<feature type="transmembrane region" description="Helical" evidence="1">
    <location>
        <begin position="92"/>
        <end position="116"/>
    </location>
</feature>
<feature type="transmembrane region" description="Helical" evidence="1">
    <location>
        <begin position="35"/>
        <end position="53"/>
    </location>
</feature>
<dbReference type="Proteomes" id="UP000241618">
    <property type="component" value="Unassembled WGS sequence"/>
</dbReference>
<dbReference type="InterPro" id="IPR004843">
    <property type="entry name" value="Calcineurin-like_PHP"/>
</dbReference>
<evidence type="ECO:0000259" key="2">
    <source>
        <dbReference type="Pfam" id="PF00149"/>
    </source>
</evidence>
<dbReference type="PANTHER" id="PTHR31302">
    <property type="entry name" value="TRANSMEMBRANE PROTEIN WITH METALLOPHOSPHOESTERASE DOMAIN-RELATED"/>
    <property type="match status" value="1"/>
</dbReference>
<dbReference type="Gene3D" id="3.60.21.10">
    <property type="match status" value="1"/>
</dbReference>